<reference evidence="6" key="1">
    <citation type="submission" date="2018-06" db="EMBL/GenBank/DDBJ databases">
        <authorList>
            <person name="Zhirakovskaya E."/>
        </authorList>
    </citation>
    <scope>NUCLEOTIDE SEQUENCE</scope>
</reference>
<keyword evidence="1" id="KW-1003">Cell membrane</keyword>
<evidence type="ECO:0000256" key="1">
    <source>
        <dbReference type="ARBA" id="ARBA00022475"/>
    </source>
</evidence>
<dbReference type="GO" id="GO:0030288">
    <property type="term" value="C:outer membrane-bounded periplasmic space"/>
    <property type="evidence" value="ECO:0007669"/>
    <property type="project" value="InterPro"/>
</dbReference>
<evidence type="ECO:0000256" key="4">
    <source>
        <dbReference type="ARBA" id="ARBA00023139"/>
    </source>
</evidence>
<dbReference type="Pfam" id="PF03783">
    <property type="entry name" value="CsgG"/>
    <property type="match status" value="1"/>
</dbReference>
<keyword evidence="5" id="KW-0449">Lipoprotein</keyword>
<keyword evidence="3" id="KW-0472">Membrane</keyword>
<gene>
    <name evidence="6" type="ORF">MNBD_NITROSPINAE03-12</name>
</gene>
<evidence type="ECO:0000256" key="2">
    <source>
        <dbReference type="ARBA" id="ARBA00022729"/>
    </source>
</evidence>
<evidence type="ECO:0000256" key="3">
    <source>
        <dbReference type="ARBA" id="ARBA00023136"/>
    </source>
</evidence>
<keyword evidence="4" id="KW-0564">Palmitate</keyword>
<dbReference type="AlphaFoldDB" id="A0A3B1CFT6"/>
<evidence type="ECO:0008006" key="7">
    <source>
        <dbReference type="Google" id="ProtNLM"/>
    </source>
</evidence>
<protein>
    <recommendedName>
        <fullName evidence="7">Lipoprotein</fullName>
    </recommendedName>
</protein>
<dbReference type="Gene3D" id="3.40.50.10610">
    <property type="entry name" value="ABC-type transport auxiliary lipoprotein component"/>
    <property type="match status" value="1"/>
</dbReference>
<dbReference type="PROSITE" id="PS51257">
    <property type="entry name" value="PROKAR_LIPOPROTEIN"/>
    <property type="match status" value="1"/>
</dbReference>
<feature type="non-terminal residue" evidence="6">
    <location>
        <position position="160"/>
    </location>
</feature>
<accession>A0A3B1CFT6</accession>
<dbReference type="InterPro" id="IPR005534">
    <property type="entry name" value="Curli_assmbl/transp-comp_CsgG"/>
</dbReference>
<evidence type="ECO:0000313" key="6">
    <source>
        <dbReference type="EMBL" id="VAX22818.1"/>
    </source>
</evidence>
<keyword evidence="2" id="KW-0732">Signal</keyword>
<name>A0A3B1CFT6_9ZZZZ</name>
<dbReference type="EMBL" id="UOGB01000252">
    <property type="protein sequence ID" value="VAX22818.1"/>
    <property type="molecule type" value="Genomic_DNA"/>
</dbReference>
<dbReference type="PANTHER" id="PTHR41164:SF1">
    <property type="entry name" value="CURLI PRODUCTION ASSEMBLY_TRANSPORT COMPONENT CSGG"/>
    <property type="match status" value="1"/>
</dbReference>
<proteinExistence type="predicted"/>
<sequence>MKPRIFLAITAIVAASVLSGCATGTTATVRGGGPSMGQAKAEAYNGPKARLAVVKFIDKSAKGAPKIGSGMADMLVTALFQSNRFIMLDRQDIDGIVNEQDFSASGRVSGKTASAIGGLEGADLLVMGAVTEFEPEHYGAGGLIIGALTFGASLAIANKN</sequence>
<dbReference type="PANTHER" id="PTHR41164">
    <property type="entry name" value="CURLI PRODUCTION ASSEMBLY/TRANSPORT COMPONENT CSGG"/>
    <property type="match status" value="1"/>
</dbReference>
<evidence type="ECO:0000256" key="5">
    <source>
        <dbReference type="ARBA" id="ARBA00023288"/>
    </source>
</evidence>
<organism evidence="6">
    <name type="scientific">hydrothermal vent metagenome</name>
    <dbReference type="NCBI Taxonomy" id="652676"/>
    <lineage>
        <taxon>unclassified sequences</taxon>
        <taxon>metagenomes</taxon>
        <taxon>ecological metagenomes</taxon>
    </lineage>
</organism>